<evidence type="ECO:0000313" key="3">
    <source>
        <dbReference type="Proteomes" id="UP001500886"/>
    </source>
</evidence>
<accession>A0ABN3TLE4</accession>
<organism evidence="2 3">
    <name type="scientific">Streptomyces luteosporeus</name>
    <dbReference type="NCBI Taxonomy" id="173856"/>
    <lineage>
        <taxon>Bacteria</taxon>
        <taxon>Bacillati</taxon>
        <taxon>Actinomycetota</taxon>
        <taxon>Actinomycetes</taxon>
        <taxon>Kitasatosporales</taxon>
        <taxon>Streptomycetaceae</taxon>
        <taxon>Streptomyces</taxon>
    </lineage>
</organism>
<feature type="region of interest" description="Disordered" evidence="1">
    <location>
        <begin position="1"/>
        <end position="38"/>
    </location>
</feature>
<reference evidence="2 3" key="1">
    <citation type="journal article" date="2019" name="Int. J. Syst. Evol. Microbiol.">
        <title>The Global Catalogue of Microorganisms (GCM) 10K type strain sequencing project: providing services to taxonomists for standard genome sequencing and annotation.</title>
        <authorList>
            <consortium name="The Broad Institute Genomics Platform"/>
            <consortium name="The Broad Institute Genome Sequencing Center for Infectious Disease"/>
            <person name="Wu L."/>
            <person name="Ma J."/>
        </authorList>
    </citation>
    <scope>NUCLEOTIDE SEQUENCE [LARGE SCALE GENOMIC DNA]</scope>
    <source>
        <strain evidence="2 3">JCM 4542</strain>
    </source>
</reference>
<dbReference type="Proteomes" id="UP001500886">
    <property type="component" value="Unassembled WGS sequence"/>
</dbReference>
<feature type="compositionally biased region" description="Basic residues" evidence="1">
    <location>
        <begin position="24"/>
        <end position="33"/>
    </location>
</feature>
<proteinExistence type="predicted"/>
<gene>
    <name evidence="2" type="ORF">GCM10010315_11200</name>
</gene>
<evidence type="ECO:0000313" key="2">
    <source>
        <dbReference type="EMBL" id="GAA2710748.1"/>
    </source>
</evidence>
<dbReference type="EMBL" id="BAAASL010000003">
    <property type="protein sequence ID" value="GAA2710748.1"/>
    <property type="molecule type" value="Genomic_DNA"/>
</dbReference>
<evidence type="ECO:0000256" key="1">
    <source>
        <dbReference type="SAM" id="MobiDB-lite"/>
    </source>
</evidence>
<protein>
    <submittedName>
        <fullName evidence="2">Uncharacterized protein</fullName>
    </submittedName>
</protein>
<comment type="caution">
    <text evidence="2">The sequence shown here is derived from an EMBL/GenBank/DDBJ whole genome shotgun (WGS) entry which is preliminary data.</text>
</comment>
<keyword evidence="3" id="KW-1185">Reference proteome</keyword>
<sequence length="70" mass="7821">MVRMRTGSLRHPPWASPTGDGTTVRRRAGRRNRSAVWANAARRAPAHLVSWEFTGKDRAGRGRMALRPKG</sequence>
<name>A0ABN3TLE4_9ACTN</name>